<evidence type="ECO:0000256" key="1">
    <source>
        <dbReference type="PROSITE-ProRule" id="PRU01023"/>
    </source>
</evidence>
<evidence type="ECO:0000313" key="4">
    <source>
        <dbReference type="EMBL" id="CAD2215978.1"/>
    </source>
</evidence>
<dbReference type="Proteomes" id="UP000515908">
    <property type="component" value="Chromosome 06"/>
</dbReference>
<feature type="region of interest" description="Disordered" evidence="2">
    <location>
        <begin position="363"/>
        <end position="383"/>
    </location>
</feature>
<dbReference type="PROSITE" id="PS51686">
    <property type="entry name" value="SAM_MT_RSMB_NOP"/>
    <property type="match status" value="1"/>
</dbReference>
<keyword evidence="1" id="KW-0808">Transferase</keyword>
<dbReference type="VEuPathDB" id="TriTrypDB:ADEAN_000343600"/>
<dbReference type="GO" id="GO:0003723">
    <property type="term" value="F:RNA binding"/>
    <property type="evidence" value="ECO:0007669"/>
    <property type="project" value="UniProtKB-UniRule"/>
</dbReference>
<reference evidence="4 5" key="1">
    <citation type="submission" date="2020-08" db="EMBL/GenBank/DDBJ databases">
        <authorList>
            <person name="Newling K."/>
            <person name="Davey J."/>
            <person name="Forrester S."/>
        </authorList>
    </citation>
    <scope>NUCLEOTIDE SEQUENCE [LARGE SCALE GENOMIC DNA]</scope>
    <source>
        <strain evidence="5">Crithidia deanei Carvalho (ATCC PRA-265)</strain>
    </source>
</reference>
<evidence type="ECO:0000256" key="2">
    <source>
        <dbReference type="SAM" id="MobiDB-lite"/>
    </source>
</evidence>
<proteinExistence type="inferred from homology"/>
<sequence>MLQETLATAAAQGGGWVLYATHSMNPVEDEAVVCAALTAFDHPSARVRCVALSSRELRGLCTPEEVEVLSFFDVIGQKGLSTWCGIDGGAESMESAAHDPAVVAEVAESSLRVTPFSAPQCDAFYCCLLRVEDGAVPMAAPIPSPEAITLCQPTESGEVVALTPTAHDISARLLQRCKVPCRGVSAGFKERNGQVLLNTAVTSFPVLQAMQRALRLAVCTVAIELLADLLLIKQCTSEQLMKLASAGVEEAADFLAQLEPHVTASSVGVLPLLLQPQLPSLDHDMAVHPVVARELGEVLVACHVWVRSGRSDFTIDLIPPRELPDSEAETRRLHESTVSTRDALLYILRQVGKPVVSFLRDTEEQEEAYPPEPSRAAAAVPEQTDLFEERRESLRHMADLLGEGDHGPVNDWVRDRRWNSHKF</sequence>
<evidence type="ECO:0000313" key="5">
    <source>
        <dbReference type="Proteomes" id="UP000515908"/>
    </source>
</evidence>
<dbReference type="GO" id="GO:0008168">
    <property type="term" value="F:methyltransferase activity"/>
    <property type="evidence" value="ECO:0007669"/>
    <property type="project" value="UniProtKB-KW"/>
</dbReference>
<protein>
    <recommendedName>
        <fullName evidence="3">SAM-dependent MTase RsmB/NOP-type domain-containing protein</fullName>
    </recommendedName>
</protein>
<accession>A0A7G2C843</accession>
<keyword evidence="1" id="KW-0489">Methyltransferase</keyword>
<organism evidence="4 5">
    <name type="scientific">Angomonas deanei</name>
    <dbReference type="NCBI Taxonomy" id="59799"/>
    <lineage>
        <taxon>Eukaryota</taxon>
        <taxon>Discoba</taxon>
        <taxon>Euglenozoa</taxon>
        <taxon>Kinetoplastea</taxon>
        <taxon>Metakinetoplastina</taxon>
        <taxon>Trypanosomatida</taxon>
        <taxon>Trypanosomatidae</taxon>
        <taxon>Strigomonadinae</taxon>
        <taxon>Angomonas</taxon>
    </lineage>
</organism>
<comment type="caution">
    <text evidence="1">Lacks conserved residue(s) required for the propagation of feature annotation.</text>
</comment>
<keyword evidence="5" id="KW-1185">Reference proteome</keyword>
<dbReference type="EMBL" id="LR877150">
    <property type="protein sequence ID" value="CAD2215978.1"/>
    <property type="molecule type" value="Genomic_DNA"/>
</dbReference>
<dbReference type="GO" id="GO:0032259">
    <property type="term" value="P:methylation"/>
    <property type="evidence" value="ECO:0007669"/>
    <property type="project" value="UniProtKB-KW"/>
</dbReference>
<dbReference type="InterPro" id="IPR001678">
    <property type="entry name" value="MeTrfase_RsmB-F_NOP2_dom"/>
</dbReference>
<comment type="similarity">
    <text evidence="1">Belongs to the class I-like SAM-binding methyltransferase superfamily. RsmB/NOP family.</text>
</comment>
<keyword evidence="1" id="KW-0694">RNA-binding</keyword>
<keyword evidence="1" id="KW-0949">S-adenosyl-L-methionine</keyword>
<gene>
    <name evidence="4" type="ORF">ADEAN_000343600</name>
</gene>
<name>A0A7G2C843_9TRYP</name>
<dbReference type="AlphaFoldDB" id="A0A7G2C843"/>
<dbReference type="InterPro" id="IPR029063">
    <property type="entry name" value="SAM-dependent_MTases_sf"/>
</dbReference>
<evidence type="ECO:0000259" key="3">
    <source>
        <dbReference type="PROSITE" id="PS51686"/>
    </source>
</evidence>
<feature type="domain" description="SAM-dependent MTase RsmB/NOP-type" evidence="3">
    <location>
        <begin position="1"/>
        <end position="79"/>
    </location>
</feature>
<dbReference type="Gene3D" id="3.40.50.150">
    <property type="entry name" value="Vaccinia Virus protein VP39"/>
    <property type="match status" value="1"/>
</dbReference>